<evidence type="ECO:0000256" key="2">
    <source>
        <dbReference type="ARBA" id="ARBA00008711"/>
    </source>
</evidence>
<evidence type="ECO:0000313" key="11">
    <source>
        <dbReference type="Proteomes" id="UP000030002"/>
    </source>
</evidence>
<dbReference type="InterPro" id="IPR014048">
    <property type="entry name" value="MethylDNA_cys_MeTrfase_DNA-bd"/>
</dbReference>
<dbReference type="EC" id="2.1.1.63" evidence="3"/>
<dbReference type="PROSITE" id="PS00374">
    <property type="entry name" value="MGMT"/>
    <property type="match status" value="1"/>
</dbReference>
<dbReference type="SUPFAM" id="SSF53155">
    <property type="entry name" value="Methylated DNA-protein cysteine methyltransferase domain"/>
    <property type="match status" value="1"/>
</dbReference>
<protein>
    <recommendedName>
        <fullName evidence="3">methylated-DNA--[protein]-cysteine S-methyltransferase</fullName>
        <ecNumber evidence="3">2.1.1.63</ecNumber>
    </recommendedName>
</protein>
<keyword evidence="11" id="KW-1185">Reference proteome</keyword>
<keyword evidence="5 10" id="KW-0808">Transferase</keyword>
<dbReference type="CDD" id="cd06445">
    <property type="entry name" value="ATase"/>
    <property type="match status" value="1"/>
</dbReference>
<dbReference type="Pfam" id="PF01035">
    <property type="entry name" value="DNA_binding_1"/>
    <property type="match status" value="1"/>
</dbReference>
<dbReference type="AlphaFoldDB" id="A0A0A0J6W4"/>
<dbReference type="InterPro" id="IPR036388">
    <property type="entry name" value="WH-like_DNA-bd_sf"/>
</dbReference>
<dbReference type="InterPro" id="IPR036631">
    <property type="entry name" value="MGMT_N_sf"/>
</dbReference>
<comment type="catalytic activity">
    <reaction evidence="8">
        <text>a 6-O-methyl-2'-deoxyguanosine in DNA + L-cysteinyl-[protein] = S-methyl-L-cysteinyl-[protein] + a 2'-deoxyguanosine in DNA</text>
        <dbReference type="Rhea" id="RHEA:24000"/>
        <dbReference type="Rhea" id="RHEA-COMP:10131"/>
        <dbReference type="Rhea" id="RHEA-COMP:10132"/>
        <dbReference type="Rhea" id="RHEA-COMP:11367"/>
        <dbReference type="Rhea" id="RHEA-COMP:11368"/>
        <dbReference type="ChEBI" id="CHEBI:29950"/>
        <dbReference type="ChEBI" id="CHEBI:82612"/>
        <dbReference type="ChEBI" id="CHEBI:85445"/>
        <dbReference type="ChEBI" id="CHEBI:85448"/>
        <dbReference type="EC" id="2.1.1.63"/>
    </reaction>
</comment>
<dbReference type="GO" id="GO:0006281">
    <property type="term" value="P:DNA repair"/>
    <property type="evidence" value="ECO:0007669"/>
    <property type="project" value="UniProtKB-KW"/>
</dbReference>
<dbReference type="GO" id="GO:0003908">
    <property type="term" value="F:methylated-DNA-[protein]-cysteine S-methyltransferase activity"/>
    <property type="evidence" value="ECO:0007669"/>
    <property type="project" value="UniProtKB-EC"/>
</dbReference>
<dbReference type="PANTHER" id="PTHR10815">
    <property type="entry name" value="METHYLATED-DNA--PROTEIN-CYSTEINE METHYLTRANSFERASE"/>
    <property type="match status" value="1"/>
</dbReference>
<dbReference type="FunFam" id="1.10.10.10:FF:000214">
    <property type="entry name" value="Methylated-DNA--protein-cysteine methyltransferase"/>
    <property type="match status" value="1"/>
</dbReference>
<organism evidence="10 11">
    <name type="scientific">Knoellia sinensis KCTC 19936</name>
    <dbReference type="NCBI Taxonomy" id="1385520"/>
    <lineage>
        <taxon>Bacteria</taxon>
        <taxon>Bacillati</taxon>
        <taxon>Actinomycetota</taxon>
        <taxon>Actinomycetes</taxon>
        <taxon>Micrococcales</taxon>
        <taxon>Intrasporangiaceae</taxon>
        <taxon>Knoellia</taxon>
    </lineage>
</organism>
<evidence type="ECO:0000259" key="9">
    <source>
        <dbReference type="Pfam" id="PF01035"/>
    </source>
</evidence>
<dbReference type="Gene3D" id="1.10.10.10">
    <property type="entry name" value="Winged helix-like DNA-binding domain superfamily/Winged helix DNA-binding domain"/>
    <property type="match status" value="1"/>
</dbReference>
<name>A0A0A0J6W4_9MICO</name>
<dbReference type="InterPro" id="IPR036217">
    <property type="entry name" value="MethylDNA_cys_MeTrfase_DNAb"/>
</dbReference>
<evidence type="ECO:0000256" key="7">
    <source>
        <dbReference type="ARBA" id="ARBA00023204"/>
    </source>
</evidence>
<keyword evidence="4 10" id="KW-0489">Methyltransferase</keyword>
<evidence type="ECO:0000256" key="3">
    <source>
        <dbReference type="ARBA" id="ARBA00011918"/>
    </source>
</evidence>
<comment type="similarity">
    <text evidence="2">Belongs to the MGMT family.</text>
</comment>
<evidence type="ECO:0000256" key="5">
    <source>
        <dbReference type="ARBA" id="ARBA00022679"/>
    </source>
</evidence>
<dbReference type="NCBIfam" id="TIGR00589">
    <property type="entry name" value="ogt"/>
    <property type="match status" value="1"/>
</dbReference>
<dbReference type="SUPFAM" id="SSF46767">
    <property type="entry name" value="Methylated DNA-protein cysteine methyltransferase, C-terminal domain"/>
    <property type="match status" value="1"/>
</dbReference>
<accession>A0A0A0J6W4</accession>
<dbReference type="InterPro" id="IPR001497">
    <property type="entry name" value="MethylDNA_cys_MeTrfase_AS"/>
</dbReference>
<dbReference type="PANTHER" id="PTHR10815:SF13">
    <property type="entry name" value="METHYLATED-DNA--PROTEIN-CYSTEINE METHYLTRANSFERASE"/>
    <property type="match status" value="1"/>
</dbReference>
<dbReference type="GO" id="GO:0032259">
    <property type="term" value="P:methylation"/>
    <property type="evidence" value="ECO:0007669"/>
    <property type="project" value="UniProtKB-KW"/>
</dbReference>
<feature type="domain" description="Methylated-DNA-[protein]-cysteine S-methyltransferase DNA binding" evidence="9">
    <location>
        <begin position="107"/>
        <end position="194"/>
    </location>
</feature>
<evidence type="ECO:0000256" key="8">
    <source>
        <dbReference type="ARBA" id="ARBA00049348"/>
    </source>
</evidence>
<dbReference type="Proteomes" id="UP000030002">
    <property type="component" value="Unassembled WGS sequence"/>
</dbReference>
<evidence type="ECO:0000256" key="4">
    <source>
        <dbReference type="ARBA" id="ARBA00022603"/>
    </source>
</evidence>
<comment type="catalytic activity">
    <reaction evidence="1">
        <text>a 4-O-methyl-thymidine in DNA + L-cysteinyl-[protein] = a thymidine in DNA + S-methyl-L-cysteinyl-[protein]</text>
        <dbReference type="Rhea" id="RHEA:53428"/>
        <dbReference type="Rhea" id="RHEA-COMP:10131"/>
        <dbReference type="Rhea" id="RHEA-COMP:10132"/>
        <dbReference type="Rhea" id="RHEA-COMP:13555"/>
        <dbReference type="Rhea" id="RHEA-COMP:13556"/>
        <dbReference type="ChEBI" id="CHEBI:29950"/>
        <dbReference type="ChEBI" id="CHEBI:82612"/>
        <dbReference type="ChEBI" id="CHEBI:137386"/>
        <dbReference type="ChEBI" id="CHEBI:137387"/>
        <dbReference type="EC" id="2.1.1.63"/>
    </reaction>
</comment>
<dbReference type="EMBL" id="AVPJ01000012">
    <property type="protein sequence ID" value="KGN31346.1"/>
    <property type="molecule type" value="Genomic_DNA"/>
</dbReference>
<comment type="caution">
    <text evidence="10">The sequence shown here is derived from an EMBL/GenBank/DDBJ whole genome shotgun (WGS) entry which is preliminary data.</text>
</comment>
<evidence type="ECO:0000256" key="1">
    <source>
        <dbReference type="ARBA" id="ARBA00001286"/>
    </source>
</evidence>
<dbReference type="STRING" id="1385520.N802_04450"/>
<dbReference type="Gene3D" id="3.30.160.70">
    <property type="entry name" value="Methylated DNA-protein cysteine methyltransferase domain"/>
    <property type="match status" value="1"/>
</dbReference>
<dbReference type="RefSeq" id="WP_035917642.1">
    <property type="nucleotide sequence ID" value="NZ_AVPJ01000012.1"/>
</dbReference>
<reference evidence="10 11" key="1">
    <citation type="submission" date="2013-08" db="EMBL/GenBank/DDBJ databases">
        <title>The genome sequence of Knoellia sinensis.</title>
        <authorList>
            <person name="Zhu W."/>
            <person name="Wang G."/>
        </authorList>
    </citation>
    <scope>NUCLEOTIDE SEQUENCE [LARGE SCALE GENOMIC DNA]</scope>
    <source>
        <strain evidence="10 11">KCTC 19936</strain>
    </source>
</reference>
<dbReference type="eggNOG" id="COG0350">
    <property type="taxonomic scope" value="Bacteria"/>
</dbReference>
<sequence>MSSVFAEFAPEVRRPVLPETDISYAVSDTSVGRLLLAVRSDGRLVTSAYVASADEESAWLQRLADVVSPRVLHHERPLDGARRELDDYLAGRLERFSVPVDLVLASAFQRSVLSALAAQVGYGSSTTYGALASAIARPKASRAVGTALGANPLCVFVPCHRVLPAGGSVEGGVRNVGGYAGGPAAKEFLLTLEARSAP</sequence>
<keyword evidence="6" id="KW-0227">DNA damage</keyword>
<gene>
    <name evidence="10" type="ORF">N802_04450</name>
</gene>
<proteinExistence type="inferred from homology"/>
<evidence type="ECO:0000313" key="10">
    <source>
        <dbReference type="EMBL" id="KGN31346.1"/>
    </source>
</evidence>
<evidence type="ECO:0000256" key="6">
    <source>
        <dbReference type="ARBA" id="ARBA00022763"/>
    </source>
</evidence>
<keyword evidence="7" id="KW-0234">DNA repair</keyword>